<protein>
    <submittedName>
        <fullName evidence="1">Uncharacterized protein</fullName>
    </submittedName>
</protein>
<proteinExistence type="predicted"/>
<name>A0ABQ7EVP2_BRACR</name>
<reference evidence="1 2" key="1">
    <citation type="journal article" date="2020" name="BMC Genomics">
        <title>Intraspecific diversification of the crop wild relative Brassica cretica Lam. using demographic model selection.</title>
        <authorList>
            <person name="Kioukis A."/>
            <person name="Michalopoulou V.A."/>
            <person name="Briers L."/>
            <person name="Pirintsos S."/>
            <person name="Studholme D.J."/>
            <person name="Pavlidis P."/>
            <person name="Sarris P.F."/>
        </authorList>
    </citation>
    <scope>NUCLEOTIDE SEQUENCE [LARGE SCALE GENOMIC DNA]</scope>
    <source>
        <strain evidence="2">cv. PFS-1207/04</strain>
    </source>
</reference>
<accession>A0ABQ7EVP2</accession>
<comment type="caution">
    <text evidence="1">The sequence shown here is derived from an EMBL/GenBank/DDBJ whole genome shotgun (WGS) entry which is preliminary data.</text>
</comment>
<dbReference type="EMBL" id="QGKV02000297">
    <property type="protein sequence ID" value="KAF3606889.1"/>
    <property type="molecule type" value="Genomic_DNA"/>
</dbReference>
<keyword evidence="2" id="KW-1185">Reference proteome</keyword>
<dbReference type="Proteomes" id="UP000266723">
    <property type="component" value="Unassembled WGS sequence"/>
</dbReference>
<organism evidence="1 2">
    <name type="scientific">Brassica cretica</name>
    <name type="common">Mustard</name>
    <dbReference type="NCBI Taxonomy" id="69181"/>
    <lineage>
        <taxon>Eukaryota</taxon>
        <taxon>Viridiplantae</taxon>
        <taxon>Streptophyta</taxon>
        <taxon>Embryophyta</taxon>
        <taxon>Tracheophyta</taxon>
        <taxon>Spermatophyta</taxon>
        <taxon>Magnoliopsida</taxon>
        <taxon>eudicotyledons</taxon>
        <taxon>Gunneridae</taxon>
        <taxon>Pentapetalae</taxon>
        <taxon>rosids</taxon>
        <taxon>malvids</taxon>
        <taxon>Brassicales</taxon>
        <taxon>Brassicaceae</taxon>
        <taxon>Brassiceae</taxon>
        <taxon>Brassica</taxon>
    </lineage>
</organism>
<evidence type="ECO:0000313" key="2">
    <source>
        <dbReference type="Proteomes" id="UP000266723"/>
    </source>
</evidence>
<sequence>MQRLTLIEEKFVMQKSRIRWLTVGDQNTTFYHNVVLERSARNIIQILHTADGVPLLATEDIKHEAVNYFQKFLQADPTSSATSSYDELRDLLRFRYSQEDVTMLISPITPVEITILYSVWKERNSRRHGGVWVTTEKITRTIDKQIRNWISYLRYVKNHPLEGLMRRWFEVS</sequence>
<gene>
    <name evidence="1" type="ORF">DY000_02049442</name>
</gene>
<evidence type="ECO:0000313" key="1">
    <source>
        <dbReference type="EMBL" id="KAF3606889.1"/>
    </source>
</evidence>